<comment type="caution">
    <text evidence="1">The sequence shown here is derived from an EMBL/GenBank/DDBJ whole genome shotgun (WGS) entry which is preliminary data.</text>
</comment>
<evidence type="ECO:0000313" key="2">
    <source>
        <dbReference type="Proteomes" id="UP000278164"/>
    </source>
</evidence>
<dbReference type="EMBL" id="RAYI01000005">
    <property type="protein sequence ID" value="RLT74684.1"/>
    <property type="molecule type" value="Genomic_DNA"/>
</dbReference>
<sequence>MPIVNPCRLRSKGAYDGQEHNFSYKGFNLSFLIDFRTGGSIYSETASNLYTRGNNLWMIHYNLPGIDPESVAATNTNATGFENGAAPTSLL</sequence>
<accession>A0A3L7ZS32</accession>
<name>A0A3L7ZS32_PARDI</name>
<organism evidence="1 2">
    <name type="scientific">Parabacteroides distasonis</name>
    <dbReference type="NCBI Taxonomy" id="823"/>
    <lineage>
        <taxon>Bacteria</taxon>
        <taxon>Pseudomonadati</taxon>
        <taxon>Bacteroidota</taxon>
        <taxon>Bacteroidia</taxon>
        <taxon>Bacteroidales</taxon>
        <taxon>Tannerellaceae</taxon>
        <taxon>Parabacteroides</taxon>
    </lineage>
</organism>
<reference evidence="1 2" key="1">
    <citation type="submission" date="2018-09" db="EMBL/GenBank/DDBJ databases">
        <title>Murine metabolic-syndrome-specific gut microbial biobank.</title>
        <authorList>
            <person name="Liu C."/>
        </authorList>
    </citation>
    <scope>NUCLEOTIDE SEQUENCE [LARGE SCALE GENOMIC DNA]</scope>
    <source>
        <strain evidence="1 2">8-P5</strain>
    </source>
</reference>
<protein>
    <submittedName>
        <fullName evidence="1">Uncharacterized protein</fullName>
    </submittedName>
</protein>
<evidence type="ECO:0000313" key="1">
    <source>
        <dbReference type="EMBL" id="RLT74684.1"/>
    </source>
</evidence>
<proteinExistence type="predicted"/>
<dbReference type="Proteomes" id="UP000278164">
    <property type="component" value="Unassembled WGS sequence"/>
</dbReference>
<gene>
    <name evidence="1" type="ORF">D7V78_03385</name>
</gene>
<dbReference type="AlphaFoldDB" id="A0A3L7ZS32"/>